<dbReference type="InterPro" id="IPR036390">
    <property type="entry name" value="WH_DNA-bd_sf"/>
</dbReference>
<dbReference type="PANTHER" id="PTHR34580">
    <property type="match status" value="1"/>
</dbReference>
<dbReference type="InterPro" id="IPR051534">
    <property type="entry name" value="CBASS_pafABC_assoc_protein"/>
</dbReference>
<dbReference type="Pfam" id="PF08279">
    <property type="entry name" value="HTH_11"/>
    <property type="match status" value="1"/>
</dbReference>
<gene>
    <name evidence="5" type="ORF">FF36_03706</name>
</gene>
<dbReference type="PROSITE" id="PS52050">
    <property type="entry name" value="WYL"/>
    <property type="match status" value="1"/>
</dbReference>
<reference evidence="5 6" key="2">
    <citation type="journal article" date="2016" name="Genome Announc.">
        <title>Permanent Draft Genome Sequences for Two Variants of Frankia sp. Strain CpI1, the First Frankia Strain Isolated from Root Nodules of Comptonia peregrina.</title>
        <authorList>
            <person name="Oshone R."/>
            <person name="Hurst S.G.IV."/>
            <person name="Abebe-Akele F."/>
            <person name="Simpson S."/>
            <person name="Morris K."/>
            <person name="Thomas W.K."/>
            <person name="Tisa L.S."/>
        </authorList>
    </citation>
    <scope>NUCLEOTIDE SEQUENCE [LARGE SCALE GENOMIC DNA]</scope>
    <source>
        <strain evidence="6">CpI1-S</strain>
    </source>
</reference>
<evidence type="ECO:0000256" key="2">
    <source>
        <dbReference type="ARBA" id="ARBA00023125"/>
    </source>
</evidence>
<evidence type="ECO:0000259" key="4">
    <source>
        <dbReference type="PROSITE" id="PS51000"/>
    </source>
</evidence>
<dbReference type="Gene3D" id="1.10.10.10">
    <property type="entry name" value="Winged helix-like DNA-binding domain superfamily/Winged helix DNA-binding domain"/>
    <property type="match status" value="1"/>
</dbReference>
<evidence type="ECO:0000256" key="1">
    <source>
        <dbReference type="ARBA" id="ARBA00023015"/>
    </source>
</evidence>
<dbReference type="PATRIC" id="fig|1502723.3.peg.3161"/>
<dbReference type="AlphaFoldDB" id="A0A0D8BCE5"/>
<dbReference type="RefSeq" id="WP_044886283.1">
    <property type="nucleotide sequence ID" value="NZ_JYFN01000029.1"/>
</dbReference>
<dbReference type="Pfam" id="PF25583">
    <property type="entry name" value="WCX"/>
    <property type="match status" value="1"/>
</dbReference>
<dbReference type="OrthoDB" id="3171994at2"/>
<keyword evidence="3" id="KW-0804">Transcription</keyword>
<dbReference type="InterPro" id="IPR018356">
    <property type="entry name" value="Tscrpt_reg_HTH_DeoR_CS"/>
</dbReference>
<dbReference type="InterPro" id="IPR036388">
    <property type="entry name" value="WH-like_DNA-bd_sf"/>
</dbReference>
<feature type="domain" description="HTH deoR-type" evidence="4">
    <location>
        <begin position="2"/>
        <end position="57"/>
    </location>
</feature>
<dbReference type="GO" id="GO:0003700">
    <property type="term" value="F:DNA-binding transcription factor activity"/>
    <property type="evidence" value="ECO:0007669"/>
    <property type="project" value="InterPro"/>
</dbReference>
<evidence type="ECO:0000313" key="5">
    <source>
        <dbReference type="EMBL" id="KJE21953.1"/>
    </source>
</evidence>
<dbReference type="PROSITE" id="PS51000">
    <property type="entry name" value="HTH_DEOR_2"/>
    <property type="match status" value="1"/>
</dbReference>
<dbReference type="InterPro" id="IPR026881">
    <property type="entry name" value="WYL_dom"/>
</dbReference>
<dbReference type="Pfam" id="PF13280">
    <property type="entry name" value="WYL"/>
    <property type="match status" value="1"/>
</dbReference>
<keyword evidence="1" id="KW-0805">Transcription regulation</keyword>
<reference evidence="6" key="1">
    <citation type="submission" date="2015-02" db="EMBL/GenBank/DDBJ databases">
        <title>Draft Genome of Frankia sp. CpI1-S.</title>
        <authorList>
            <person name="Oshone R.T."/>
            <person name="Ngom M."/>
            <person name="Ghodhbane-Gtari F."/>
            <person name="Gtari M."/>
            <person name="Morris K."/>
            <person name="Thomas K."/>
            <person name="Sen A."/>
            <person name="Tisa L.S."/>
        </authorList>
    </citation>
    <scope>NUCLEOTIDE SEQUENCE [LARGE SCALE GENOMIC DNA]</scope>
    <source>
        <strain evidence="6">CpI1-S</strain>
    </source>
</reference>
<keyword evidence="2" id="KW-0238">DNA-binding</keyword>
<organism evidence="5 6">
    <name type="scientific">Frankia torreyi</name>
    <dbReference type="NCBI Taxonomy" id="1856"/>
    <lineage>
        <taxon>Bacteria</taxon>
        <taxon>Bacillati</taxon>
        <taxon>Actinomycetota</taxon>
        <taxon>Actinomycetes</taxon>
        <taxon>Frankiales</taxon>
        <taxon>Frankiaceae</taxon>
        <taxon>Frankia</taxon>
    </lineage>
</organism>
<dbReference type="PANTHER" id="PTHR34580:SF1">
    <property type="entry name" value="PROTEIN PAFC"/>
    <property type="match status" value="1"/>
</dbReference>
<dbReference type="PIRSF" id="PIRSF016838">
    <property type="entry name" value="PafC"/>
    <property type="match status" value="1"/>
</dbReference>
<dbReference type="SUPFAM" id="SSF46785">
    <property type="entry name" value="Winged helix' DNA-binding domain"/>
    <property type="match status" value="1"/>
</dbReference>
<dbReference type="InterPro" id="IPR013196">
    <property type="entry name" value="HTH_11"/>
</dbReference>
<dbReference type="InterPro" id="IPR001034">
    <property type="entry name" value="DeoR_HTH"/>
</dbReference>
<dbReference type="InterPro" id="IPR028349">
    <property type="entry name" value="PafC-like"/>
</dbReference>
<keyword evidence="6" id="KW-1185">Reference proteome</keyword>
<dbReference type="PROSITE" id="PS00894">
    <property type="entry name" value="HTH_DEOR_1"/>
    <property type="match status" value="1"/>
</dbReference>
<name>A0A0D8BCE5_9ACTN</name>
<evidence type="ECO:0000313" key="6">
    <source>
        <dbReference type="Proteomes" id="UP000032545"/>
    </source>
</evidence>
<comment type="caution">
    <text evidence="5">The sequence shown here is derived from an EMBL/GenBank/DDBJ whole genome shotgun (WGS) entry which is preliminary data.</text>
</comment>
<dbReference type="Proteomes" id="UP000032545">
    <property type="component" value="Unassembled WGS sequence"/>
</dbReference>
<dbReference type="InterPro" id="IPR057727">
    <property type="entry name" value="WCX_dom"/>
</dbReference>
<accession>A0A0D8BCE5</accession>
<dbReference type="GO" id="GO:0003677">
    <property type="term" value="F:DNA binding"/>
    <property type="evidence" value="ECO:0007669"/>
    <property type="project" value="UniProtKB-KW"/>
</dbReference>
<sequence length="360" mass="38736">MRASRLLSVLMLLQTRGKLTARQIADELEVSVRTVHRDLDSLAQAGVPVLADRGVTGGYRLLAGYRTRLTGLTANEADSLFLAGMPGAAAELGLGAMLAAAELKLLAALPEPLRERAGRVRERFHLDAPGWFRATEETPLLAEVADAVWAQRRLRVTYRRWRAPREVDRVLDPLGVVLKSGIWYLVAAVPLDADGSRDGEEIGVDGVPTGPRVYRVGKILSLTPTGEGFDRPPDFDLAAYWAAWTARYEAEVYRATATVRLSPAGFALAPHRLPPAVSRSIRDSAGPPEADGWVRARLPIESVRHAQGELLALGPELEVLDPPELRAALARAAAALARLYDVAAPAPSGAVRPTVPPGSC</sequence>
<evidence type="ECO:0000256" key="3">
    <source>
        <dbReference type="ARBA" id="ARBA00023163"/>
    </source>
</evidence>
<protein>
    <submittedName>
        <fullName evidence="5">Putative transcriptional regulator</fullName>
    </submittedName>
</protein>
<proteinExistence type="predicted"/>
<dbReference type="EMBL" id="JYFN01000029">
    <property type="protein sequence ID" value="KJE21953.1"/>
    <property type="molecule type" value="Genomic_DNA"/>
</dbReference>